<evidence type="ECO:0000256" key="1">
    <source>
        <dbReference type="SAM" id="SignalP"/>
    </source>
</evidence>
<feature type="chain" id="PRO_5006865982" evidence="1">
    <location>
        <begin position="18"/>
        <end position="69"/>
    </location>
</feature>
<proteinExistence type="predicted"/>
<reference evidence="2" key="1">
    <citation type="submission" date="2015-12" db="EMBL/GenBank/DDBJ databases">
        <title>Gene expression during late stages of embryo sac development: a critical building block for successful pollen-pistil interactions.</title>
        <authorList>
            <person name="Liu Y."/>
            <person name="Joly V."/>
            <person name="Sabar M."/>
            <person name="Matton D.P."/>
        </authorList>
    </citation>
    <scope>NUCLEOTIDE SEQUENCE</scope>
</reference>
<keyword evidence="1" id="KW-0732">Signal</keyword>
<sequence>MILLLFWLLFHCSLVIAIFSPLSSSSLYRKLLYLSRESFGNSLCSGKACVHSTLLIPHLWDFAGCVVVV</sequence>
<organism evidence="2">
    <name type="scientific">Solanum chacoense</name>
    <name type="common">Chaco potato</name>
    <dbReference type="NCBI Taxonomy" id="4108"/>
    <lineage>
        <taxon>Eukaryota</taxon>
        <taxon>Viridiplantae</taxon>
        <taxon>Streptophyta</taxon>
        <taxon>Embryophyta</taxon>
        <taxon>Tracheophyta</taxon>
        <taxon>Spermatophyta</taxon>
        <taxon>Magnoliopsida</taxon>
        <taxon>eudicotyledons</taxon>
        <taxon>Gunneridae</taxon>
        <taxon>Pentapetalae</taxon>
        <taxon>asterids</taxon>
        <taxon>lamiids</taxon>
        <taxon>Solanales</taxon>
        <taxon>Solanaceae</taxon>
        <taxon>Solanoideae</taxon>
        <taxon>Solaneae</taxon>
        <taxon>Solanum</taxon>
    </lineage>
</organism>
<feature type="signal peptide" evidence="1">
    <location>
        <begin position="1"/>
        <end position="17"/>
    </location>
</feature>
<accession>A0A0V0HPA3</accession>
<evidence type="ECO:0000313" key="2">
    <source>
        <dbReference type="EMBL" id="JAP22245.1"/>
    </source>
</evidence>
<dbReference type="EMBL" id="GEDG01016781">
    <property type="protein sequence ID" value="JAP22245.1"/>
    <property type="molecule type" value="Transcribed_RNA"/>
</dbReference>
<dbReference type="AlphaFoldDB" id="A0A0V0HPA3"/>
<protein>
    <submittedName>
        <fullName evidence="2">Putative ovule protein</fullName>
    </submittedName>
</protein>
<name>A0A0V0HPA3_SOLCH</name>